<dbReference type="RefSeq" id="XP_009531289.1">
    <property type="nucleotide sequence ID" value="XM_009532994.1"/>
</dbReference>
<accession>G4ZRQ1</accession>
<sequence>MSLLRWLLDNGATIDLSTATKVTMNPDYMEVMWWDSESVRVQLVLEAIRNESHSLVWWLLMRTRFEEKLSQSAISGAVDEAHASMKAWVLEHIEDDVCRWCFPRKRVATTSDDNALAKRAREK</sequence>
<organism evidence="1 2">
    <name type="scientific">Phytophthora sojae (strain P6497)</name>
    <name type="common">Soybean stem and root rot agent</name>
    <name type="synonym">Phytophthora megasperma f. sp. glycines</name>
    <dbReference type="NCBI Taxonomy" id="1094619"/>
    <lineage>
        <taxon>Eukaryota</taxon>
        <taxon>Sar</taxon>
        <taxon>Stramenopiles</taxon>
        <taxon>Oomycota</taxon>
        <taxon>Peronosporomycetes</taxon>
        <taxon>Peronosporales</taxon>
        <taxon>Peronosporaceae</taxon>
        <taxon>Phytophthora</taxon>
    </lineage>
</organism>
<name>G4ZRQ1_PHYSP</name>
<reference evidence="1 2" key="1">
    <citation type="journal article" date="2006" name="Science">
        <title>Phytophthora genome sequences uncover evolutionary origins and mechanisms of pathogenesis.</title>
        <authorList>
            <person name="Tyler B.M."/>
            <person name="Tripathy S."/>
            <person name="Zhang X."/>
            <person name="Dehal P."/>
            <person name="Jiang R.H."/>
            <person name="Aerts A."/>
            <person name="Arredondo F.D."/>
            <person name="Baxter L."/>
            <person name="Bensasson D."/>
            <person name="Beynon J.L."/>
            <person name="Chapman J."/>
            <person name="Damasceno C.M."/>
            <person name="Dorrance A.E."/>
            <person name="Dou D."/>
            <person name="Dickerman A.W."/>
            <person name="Dubchak I.L."/>
            <person name="Garbelotto M."/>
            <person name="Gijzen M."/>
            <person name="Gordon S.G."/>
            <person name="Govers F."/>
            <person name="Grunwald N.J."/>
            <person name="Huang W."/>
            <person name="Ivors K.L."/>
            <person name="Jones R.W."/>
            <person name="Kamoun S."/>
            <person name="Krampis K."/>
            <person name="Lamour K.H."/>
            <person name="Lee M.K."/>
            <person name="McDonald W.H."/>
            <person name="Medina M."/>
            <person name="Meijer H.J."/>
            <person name="Nordberg E.K."/>
            <person name="Maclean D.J."/>
            <person name="Ospina-Giraldo M.D."/>
            <person name="Morris P.F."/>
            <person name="Phuntumart V."/>
            <person name="Putnam N.H."/>
            <person name="Rash S."/>
            <person name="Rose J.K."/>
            <person name="Sakihama Y."/>
            <person name="Salamov A.A."/>
            <person name="Savidor A."/>
            <person name="Scheuring C.F."/>
            <person name="Smith B.M."/>
            <person name="Sobral B.W."/>
            <person name="Terry A."/>
            <person name="Torto-Alalibo T.A."/>
            <person name="Win J."/>
            <person name="Xu Z."/>
            <person name="Zhang H."/>
            <person name="Grigoriev I.V."/>
            <person name="Rokhsar D.S."/>
            <person name="Boore J.L."/>
        </authorList>
    </citation>
    <scope>NUCLEOTIDE SEQUENCE [LARGE SCALE GENOMIC DNA]</scope>
    <source>
        <strain evidence="1 2">P6497</strain>
    </source>
</reference>
<protein>
    <submittedName>
        <fullName evidence="1">Uncharacterized protein</fullName>
    </submittedName>
</protein>
<dbReference type="KEGG" id="psoj:PHYSODRAFT_303248"/>
<dbReference type="InParanoid" id="G4ZRQ1"/>
<dbReference type="AlphaFoldDB" id="G4ZRQ1"/>
<dbReference type="Proteomes" id="UP000002640">
    <property type="component" value="Unassembled WGS sequence"/>
</dbReference>
<proteinExistence type="predicted"/>
<dbReference type="EMBL" id="JH159156">
    <property type="protein sequence ID" value="EGZ13860.1"/>
    <property type="molecule type" value="Genomic_DNA"/>
</dbReference>
<evidence type="ECO:0000313" key="1">
    <source>
        <dbReference type="EMBL" id="EGZ13860.1"/>
    </source>
</evidence>
<gene>
    <name evidence="1" type="ORF">PHYSODRAFT_303248</name>
</gene>
<evidence type="ECO:0000313" key="2">
    <source>
        <dbReference type="Proteomes" id="UP000002640"/>
    </source>
</evidence>
<keyword evidence="2" id="KW-1185">Reference proteome</keyword>
<dbReference type="GeneID" id="20642252"/>